<dbReference type="InterPro" id="IPR014743">
    <property type="entry name" value="Cl-channel_core"/>
</dbReference>
<keyword evidence="5" id="KW-0406">Ion transport</keyword>
<keyword evidence="3 10" id="KW-0812">Transmembrane</keyword>
<accession>A0A061AGU1</accession>
<evidence type="ECO:0000256" key="10">
    <source>
        <dbReference type="SAM" id="Phobius"/>
    </source>
</evidence>
<keyword evidence="12" id="KW-1185">Reference proteome</keyword>
<dbReference type="OrthoDB" id="9812438at2"/>
<feature type="transmembrane region" description="Helical" evidence="10">
    <location>
        <begin position="308"/>
        <end position="328"/>
    </location>
</feature>
<dbReference type="PANTHER" id="PTHR43427">
    <property type="entry name" value="CHLORIDE CHANNEL PROTEIN CLC-E"/>
    <property type="match status" value="1"/>
</dbReference>
<keyword evidence="6 10" id="KW-0472">Membrane</keyword>
<dbReference type="STRING" id="35623.Aocu_07130"/>
<name>A0A061AGU1_9MOLU</name>
<feature type="transmembrane region" description="Helical" evidence="10">
    <location>
        <begin position="335"/>
        <end position="359"/>
    </location>
</feature>
<dbReference type="InParanoid" id="A0A061AGU1"/>
<evidence type="ECO:0000256" key="7">
    <source>
        <dbReference type="ARBA" id="ARBA00023173"/>
    </source>
</evidence>
<evidence type="ECO:0000256" key="9">
    <source>
        <dbReference type="ARBA" id="ARBA00023303"/>
    </source>
</evidence>
<keyword evidence="4 10" id="KW-1133">Transmembrane helix</keyword>
<dbReference type="PATRIC" id="fig|35623.3.peg.713"/>
<organism evidence="11 12">
    <name type="scientific">Acholeplasma oculi</name>
    <dbReference type="NCBI Taxonomy" id="35623"/>
    <lineage>
        <taxon>Bacteria</taxon>
        <taxon>Bacillati</taxon>
        <taxon>Mycoplasmatota</taxon>
        <taxon>Mollicutes</taxon>
        <taxon>Acholeplasmatales</taxon>
        <taxon>Acholeplasmataceae</taxon>
        <taxon>Acholeplasma</taxon>
    </lineage>
</organism>
<evidence type="ECO:0000313" key="12">
    <source>
        <dbReference type="Proteomes" id="UP000032434"/>
    </source>
</evidence>
<proteinExistence type="predicted"/>
<evidence type="ECO:0000256" key="8">
    <source>
        <dbReference type="ARBA" id="ARBA00023214"/>
    </source>
</evidence>
<feature type="transmembrane region" description="Helical" evidence="10">
    <location>
        <begin position="231"/>
        <end position="257"/>
    </location>
</feature>
<dbReference type="InterPro" id="IPR001807">
    <property type="entry name" value="ClC"/>
</dbReference>
<dbReference type="GO" id="GO:0034707">
    <property type="term" value="C:chloride channel complex"/>
    <property type="evidence" value="ECO:0007669"/>
    <property type="project" value="UniProtKB-KW"/>
</dbReference>
<dbReference type="InterPro" id="IPR050368">
    <property type="entry name" value="ClC-type_chloride_channel"/>
</dbReference>
<evidence type="ECO:0000256" key="6">
    <source>
        <dbReference type="ARBA" id="ARBA00023136"/>
    </source>
</evidence>
<evidence type="ECO:0000256" key="3">
    <source>
        <dbReference type="ARBA" id="ARBA00022692"/>
    </source>
</evidence>
<dbReference type="PANTHER" id="PTHR43427:SF6">
    <property type="entry name" value="CHLORIDE CHANNEL PROTEIN CLC-E"/>
    <property type="match status" value="1"/>
</dbReference>
<evidence type="ECO:0000256" key="1">
    <source>
        <dbReference type="ARBA" id="ARBA00004141"/>
    </source>
</evidence>
<evidence type="ECO:0000256" key="4">
    <source>
        <dbReference type="ARBA" id="ARBA00022989"/>
    </source>
</evidence>
<dbReference type="GO" id="GO:0005254">
    <property type="term" value="F:chloride channel activity"/>
    <property type="evidence" value="ECO:0007669"/>
    <property type="project" value="UniProtKB-KW"/>
</dbReference>
<feature type="transmembrane region" description="Helical" evidence="10">
    <location>
        <begin position="153"/>
        <end position="178"/>
    </location>
</feature>
<protein>
    <submittedName>
        <fullName evidence="11">Voltage gated chloride channel ClcB</fullName>
    </submittedName>
</protein>
<feature type="transmembrane region" description="Helical" evidence="10">
    <location>
        <begin position="365"/>
        <end position="391"/>
    </location>
</feature>
<dbReference type="Proteomes" id="UP000032434">
    <property type="component" value="Chromosome 1"/>
</dbReference>
<gene>
    <name evidence="11" type="primary">clcB</name>
    <name evidence="11" type="ORF">Aocu_07130</name>
</gene>
<feature type="transmembrane region" description="Helical" evidence="10">
    <location>
        <begin position="185"/>
        <end position="211"/>
    </location>
</feature>
<feature type="transmembrane region" description="Helical" evidence="10">
    <location>
        <begin position="12"/>
        <end position="33"/>
    </location>
</feature>
<feature type="transmembrane region" description="Helical" evidence="10">
    <location>
        <begin position="97"/>
        <end position="119"/>
    </location>
</feature>
<keyword evidence="9" id="KW-0407">Ion channel</keyword>
<dbReference type="SUPFAM" id="SSF81340">
    <property type="entry name" value="Clc chloride channel"/>
    <property type="match status" value="1"/>
</dbReference>
<sequence length="531" mass="58537">MRKEKTSLNHMLVIVLLYSGLTGIITGLFLYLFRYLSSLLLELTYTIYTSVQLNLWSLPIFIIGLIILAYLVSLLIKWEPHAGGGAISRAAGFVRGILLFNWLRTLISTFISAQLVFFAGLPFGIEGPSVIMGTAISGGVNDLGKAHPAHKKYLLTAGASAGFSIATGSIFAGTIFTLEEMHKKFSFMLLSVAMSGAVFASVTMRILDYILGNHTAFFSLTNEFKNIPFEFIWLAPLLGIGAGLLAVGFNFLIEFFGDLSTYKFKKVPLSVKLILNFLLVGFIGLFVIETIGNGHHSIIEPLFDKQFSLGMIALLFVLKIITIVVSSSSGTTGGLFIPVLVIGALYAGLFNEIAILMGFNSEYTAAIILIGMCVFFGTSMQAPITTIAFIIEASLHPETIIFMMVAILAGILIGEAFHMKPLNEIALKRFMKIQDQNRVWNLYNVKATIQENAFVIGKTVRDILWPANTLIKELIQENQQNTTNIAVHGGDRVLTNHDQILFQIQSFDIDRTLKEIQDLIGIQELTIELIR</sequence>
<dbReference type="Pfam" id="PF00654">
    <property type="entry name" value="Voltage_CLC"/>
    <property type="match status" value="1"/>
</dbReference>
<dbReference type="KEGG" id="aoc:Aocu_07130"/>
<evidence type="ECO:0000313" key="11">
    <source>
        <dbReference type="EMBL" id="CDR30786.1"/>
    </source>
</evidence>
<feature type="transmembrane region" description="Helical" evidence="10">
    <location>
        <begin position="269"/>
        <end position="288"/>
    </location>
</feature>
<comment type="subcellular location">
    <subcellularLocation>
        <location evidence="1">Membrane</location>
        <topology evidence="1">Multi-pass membrane protein</topology>
    </subcellularLocation>
</comment>
<dbReference type="PRINTS" id="PR00762">
    <property type="entry name" value="CLCHANNEL"/>
</dbReference>
<dbReference type="Gene3D" id="1.10.3080.10">
    <property type="entry name" value="Clc chloride channel"/>
    <property type="match status" value="1"/>
</dbReference>
<dbReference type="AlphaFoldDB" id="A0A061AGU1"/>
<reference evidence="12" key="1">
    <citation type="submission" date="2014-05" db="EMBL/GenBank/DDBJ databases">
        <authorList>
            <person name="Kube M."/>
        </authorList>
    </citation>
    <scope>NUCLEOTIDE SEQUENCE [LARGE SCALE GENOMIC DNA]</scope>
</reference>
<dbReference type="EMBL" id="LK028559">
    <property type="protein sequence ID" value="CDR30786.1"/>
    <property type="molecule type" value="Genomic_DNA"/>
</dbReference>
<feature type="transmembrane region" description="Helical" evidence="10">
    <location>
        <begin position="53"/>
        <end position="76"/>
    </location>
</feature>
<dbReference type="RefSeq" id="WP_045749291.1">
    <property type="nucleotide sequence ID" value="NZ_FUZK01000001.1"/>
</dbReference>
<keyword evidence="8" id="KW-0868">Chloride</keyword>
<keyword evidence="2" id="KW-0813">Transport</keyword>
<feature type="transmembrane region" description="Helical" evidence="10">
    <location>
        <begin position="400"/>
        <end position="419"/>
    </location>
</feature>
<dbReference type="HOGENOM" id="CLU_015263_7_4_14"/>
<evidence type="ECO:0000256" key="5">
    <source>
        <dbReference type="ARBA" id="ARBA00023065"/>
    </source>
</evidence>
<evidence type="ECO:0000256" key="2">
    <source>
        <dbReference type="ARBA" id="ARBA00022448"/>
    </source>
</evidence>
<keyword evidence="7" id="KW-0869">Chloride channel</keyword>